<protein>
    <recommendedName>
        <fullName evidence="6">Transcriptional activator HAP2</fullName>
    </recommendedName>
</protein>
<dbReference type="OrthoDB" id="1097733at2759"/>
<feature type="compositionally biased region" description="Polar residues" evidence="7">
    <location>
        <begin position="1"/>
        <end position="11"/>
    </location>
</feature>
<feature type="compositionally biased region" description="Polar residues" evidence="7">
    <location>
        <begin position="39"/>
        <end position="81"/>
    </location>
</feature>
<dbReference type="GO" id="GO:0003677">
    <property type="term" value="F:DNA binding"/>
    <property type="evidence" value="ECO:0007669"/>
    <property type="project" value="UniProtKB-KW"/>
</dbReference>
<dbReference type="GO" id="GO:0005634">
    <property type="term" value="C:nucleus"/>
    <property type="evidence" value="ECO:0007669"/>
    <property type="project" value="UniProtKB-SubCell"/>
</dbReference>
<dbReference type="PROSITE" id="PS51152">
    <property type="entry name" value="NFYA_HAP2_2"/>
    <property type="match status" value="1"/>
</dbReference>
<feature type="compositionally biased region" description="Acidic residues" evidence="7">
    <location>
        <begin position="368"/>
        <end position="383"/>
    </location>
</feature>
<dbReference type="Pfam" id="PF02045">
    <property type="entry name" value="CBFB_NFYA"/>
    <property type="match status" value="1"/>
</dbReference>
<keyword evidence="4 6" id="KW-0804">Transcription</keyword>
<comment type="similarity">
    <text evidence="6">Belongs to the NFYA/HAP2 subunit family.</text>
</comment>
<reference evidence="8" key="1">
    <citation type="journal article" date="2020" name="Stud. Mycol.">
        <title>101 Dothideomycetes genomes: a test case for predicting lifestyles and emergence of pathogens.</title>
        <authorList>
            <person name="Haridas S."/>
            <person name="Albert R."/>
            <person name="Binder M."/>
            <person name="Bloem J."/>
            <person name="Labutti K."/>
            <person name="Salamov A."/>
            <person name="Andreopoulos B."/>
            <person name="Baker S."/>
            <person name="Barry K."/>
            <person name="Bills G."/>
            <person name="Bluhm B."/>
            <person name="Cannon C."/>
            <person name="Castanera R."/>
            <person name="Culley D."/>
            <person name="Daum C."/>
            <person name="Ezra D."/>
            <person name="Gonzalez J."/>
            <person name="Henrissat B."/>
            <person name="Kuo A."/>
            <person name="Liang C."/>
            <person name="Lipzen A."/>
            <person name="Lutzoni F."/>
            <person name="Magnuson J."/>
            <person name="Mondo S."/>
            <person name="Nolan M."/>
            <person name="Ohm R."/>
            <person name="Pangilinan J."/>
            <person name="Park H.-J."/>
            <person name="Ramirez L."/>
            <person name="Alfaro M."/>
            <person name="Sun H."/>
            <person name="Tritt A."/>
            <person name="Yoshinaga Y."/>
            <person name="Zwiers L.-H."/>
            <person name="Turgeon B."/>
            <person name="Goodwin S."/>
            <person name="Spatafora J."/>
            <person name="Crous P."/>
            <person name="Grigoriev I."/>
        </authorList>
    </citation>
    <scope>NUCLEOTIDE SEQUENCE</scope>
    <source>
        <strain evidence="8">CBS 101060</strain>
    </source>
</reference>
<dbReference type="SMART" id="SM00521">
    <property type="entry name" value="CBF"/>
    <property type="match status" value="1"/>
</dbReference>
<dbReference type="AlphaFoldDB" id="A0A9P4S731"/>
<accession>A0A9P4S731</accession>
<dbReference type="Proteomes" id="UP000799429">
    <property type="component" value="Unassembled WGS sequence"/>
</dbReference>
<dbReference type="PANTHER" id="PTHR12632">
    <property type="entry name" value="TRANSCRIPTION FACTOR NF-Y ALPHA-RELATED"/>
    <property type="match status" value="1"/>
</dbReference>
<evidence type="ECO:0000256" key="5">
    <source>
        <dbReference type="ARBA" id="ARBA00023242"/>
    </source>
</evidence>
<evidence type="ECO:0000256" key="4">
    <source>
        <dbReference type="ARBA" id="ARBA00023163"/>
    </source>
</evidence>
<evidence type="ECO:0000313" key="9">
    <source>
        <dbReference type="Proteomes" id="UP000799429"/>
    </source>
</evidence>
<feature type="region of interest" description="Disordered" evidence="7">
    <location>
        <begin position="27"/>
        <end position="83"/>
    </location>
</feature>
<proteinExistence type="inferred from homology"/>
<evidence type="ECO:0000256" key="6">
    <source>
        <dbReference type="RuleBase" id="RU367155"/>
    </source>
</evidence>
<feature type="compositionally biased region" description="Polar residues" evidence="7">
    <location>
        <begin position="189"/>
        <end position="203"/>
    </location>
</feature>
<dbReference type="InterPro" id="IPR001289">
    <property type="entry name" value="NFYA"/>
</dbReference>
<keyword evidence="5 6" id="KW-0539">Nucleus</keyword>
<keyword evidence="3 6" id="KW-0238">DNA-binding</keyword>
<evidence type="ECO:0000313" key="8">
    <source>
        <dbReference type="EMBL" id="KAF2836253.1"/>
    </source>
</evidence>
<comment type="function">
    <text evidence="6">Component of the sequence-specific heterotrimeric transcription factor (NF-Y) which specifically recognizes a 5'-CCAAT-3' box motif found in the promoters of its target genes.</text>
</comment>
<comment type="subunit">
    <text evidence="6">Heterotrimer.</text>
</comment>
<feature type="region of interest" description="Disordered" evidence="7">
    <location>
        <begin position="1"/>
        <end position="20"/>
    </location>
</feature>
<feature type="region of interest" description="Disordered" evidence="7">
    <location>
        <begin position="126"/>
        <end position="241"/>
    </location>
</feature>
<organism evidence="8 9">
    <name type="scientific">Patellaria atrata CBS 101060</name>
    <dbReference type="NCBI Taxonomy" id="1346257"/>
    <lineage>
        <taxon>Eukaryota</taxon>
        <taxon>Fungi</taxon>
        <taxon>Dikarya</taxon>
        <taxon>Ascomycota</taxon>
        <taxon>Pezizomycotina</taxon>
        <taxon>Dothideomycetes</taxon>
        <taxon>Dothideomycetes incertae sedis</taxon>
        <taxon>Patellariales</taxon>
        <taxon>Patellariaceae</taxon>
        <taxon>Patellaria</taxon>
    </lineage>
</organism>
<dbReference type="Gene3D" id="6.10.250.2430">
    <property type="match status" value="1"/>
</dbReference>
<comment type="subcellular location">
    <subcellularLocation>
        <location evidence="1 6">Nucleus</location>
    </subcellularLocation>
</comment>
<keyword evidence="9" id="KW-1185">Reference proteome</keyword>
<dbReference type="EMBL" id="MU006104">
    <property type="protein sequence ID" value="KAF2836253.1"/>
    <property type="molecule type" value="Genomic_DNA"/>
</dbReference>
<keyword evidence="2 6" id="KW-0805">Transcription regulation</keyword>
<name>A0A9P4S731_9PEZI</name>
<comment type="caution">
    <text evidence="8">The sequence shown here is derived from an EMBL/GenBank/DDBJ whole genome shotgun (WGS) entry which is preliminary data.</text>
</comment>
<feature type="region of interest" description="Disordered" evidence="7">
    <location>
        <begin position="263"/>
        <end position="383"/>
    </location>
</feature>
<evidence type="ECO:0000256" key="3">
    <source>
        <dbReference type="ARBA" id="ARBA00023125"/>
    </source>
</evidence>
<sequence length="383" mass="41240">MMEYAQYQQPHHNPHGHAQAHLQPAYNAAPQNAGPGGASITSPSQQTQMHPPHNQTSPILPSQGHNYPQPNAPNSANHQVHQQMGYPPGGYQVPGGMHAQYGMTSTQAAAMATAAAAGTPYFPLQDQGLQNTLPQDPRASPRVAGAQLKTDARNQPRSPTQVSSAMSAQPLPTQVQIPQGQVMGGPRRMSQQISSPAMQQPQPVMNHPPQRPPQMPPQPPPVPQHQQSPELVGGGGEESPLYVNAKQFHRILKRRMARQKLEEALRLTSKGRKPYLHESRHNHAMRRPRGPGGRFLTADEVAQMEKNGQLPSQDDGNNKENAGTPAKGAQGDQTGSATKRKADSMASKGTPAKKAKTGLPVQRPSTSGEDEDEEDDDEADDDG</sequence>
<evidence type="ECO:0000256" key="1">
    <source>
        <dbReference type="ARBA" id="ARBA00004123"/>
    </source>
</evidence>
<evidence type="ECO:0000256" key="2">
    <source>
        <dbReference type="ARBA" id="ARBA00023015"/>
    </source>
</evidence>
<dbReference type="GO" id="GO:0003700">
    <property type="term" value="F:DNA-binding transcription factor activity"/>
    <property type="evidence" value="ECO:0007669"/>
    <property type="project" value="UniProtKB-UniRule"/>
</dbReference>
<dbReference type="PRINTS" id="PR00616">
    <property type="entry name" value="CCAATSUBUNTB"/>
</dbReference>
<feature type="compositionally biased region" description="Polar residues" evidence="7">
    <location>
        <begin position="153"/>
        <end position="179"/>
    </location>
</feature>
<gene>
    <name evidence="8" type="ORF">M501DRAFT_939815</name>
</gene>
<feature type="compositionally biased region" description="Polar residues" evidence="7">
    <location>
        <begin position="309"/>
        <end position="321"/>
    </location>
</feature>
<feature type="compositionally biased region" description="Pro residues" evidence="7">
    <location>
        <begin position="209"/>
        <end position="223"/>
    </location>
</feature>
<evidence type="ECO:0000256" key="7">
    <source>
        <dbReference type="SAM" id="MobiDB-lite"/>
    </source>
</evidence>